<sequence length="346" mass="40844">MEDEKPKNIEQENSNLNIKPIRINVGGKIFETLTTTLLKWKNSKFEEIIKNQKQFPIINDGIIFFDRNPKYFEIILDYLRTSKITIPTKFENKKGLEILIKESKYYSIHSLTQLLNEKLELFKRQSFTPKEFRKCIKKTYTNSAIPLYLSFTNKTNPSFECGRIERHDLSGLSLNRVVFTNFEFIDCLFGPSTYINTNFTNCKFDGSRFEQVTFIEPKLSDPKFENCSFENVEFVNILFPNNFFFSMQNFKGSIFKLCTFNKTNFFKSNFDNSSFIDCKMTLCNFSGCEMNNICIPEEQFKSCNTKGTKVKNLIDISKYKTKIKEVQEWNEVLSDIDKWKQYKDQK</sequence>
<organism evidence="2 3">
    <name type="scientific">Anaeramoeba ignava</name>
    <name type="common">Anaerobic marine amoeba</name>
    <dbReference type="NCBI Taxonomy" id="1746090"/>
    <lineage>
        <taxon>Eukaryota</taxon>
        <taxon>Metamonada</taxon>
        <taxon>Anaeramoebidae</taxon>
        <taxon>Anaeramoeba</taxon>
    </lineage>
</organism>
<dbReference type="InterPro" id="IPR003131">
    <property type="entry name" value="T1-type_BTB"/>
</dbReference>
<dbReference type="InterPro" id="IPR001646">
    <property type="entry name" value="5peptide_repeat"/>
</dbReference>
<keyword evidence="3" id="KW-1185">Reference proteome</keyword>
<dbReference type="GO" id="GO:0034220">
    <property type="term" value="P:monoatomic ion transmembrane transport"/>
    <property type="evidence" value="ECO:0007669"/>
    <property type="project" value="UniProtKB-KW"/>
</dbReference>
<dbReference type="Gene3D" id="3.30.710.10">
    <property type="entry name" value="Potassium Channel Kv1.1, Chain A"/>
    <property type="match status" value="1"/>
</dbReference>
<reference evidence="2" key="1">
    <citation type="submission" date="2022-10" db="EMBL/GenBank/DDBJ databases">
        <title>Novel sulphate-reducing endosymbionts in the free-living metamonad Anaeramoeba.</title>
        <authorList>
            <person name="Jerlstrom-Hultqvist J."/>
            <person name="Cepicka I."/>
            <person name="Gallot-Lavallee L."/>
            <person name="Salas-Leiva D."/>
            <person name="Curtis B.A."/>
            <person name="Zahonova K."/>
            <person name="Pipaliya S."/>
            <person name="Dacks J."/>
            <person name="Roger A.J."/>
        </authorList>
    </citation>
    <scope>NUCLEOTIDE SEQUENCE</scope>
    <source>
        <strain evidence="2">BMAN</strain>
    </source>
</reference>
<dbReference type="Pfam" id="PF02214">
    <property type="entry name" value="BTB_2"/>
    <property type="match status" value="1"/>
</dbReference>
<dbReference type="InterPro" id="IPR045068">
    <property type="entry name" value="BACURD1-3"/>
</dbReference>
<accession>A0A9Q0LPS8</accession>
<comment type="caution">
    <text evidence="2">The sequence shown here is derived from an EMBL/GenBank/DDBJ whole genome shotgun (WGS) entry which is preliminary data.</text>
</comment>
<dbReference type="Pfam" id="PF00805">
    <property type="entry name" value="Pentapeptide"/>
    <property type="match status" value="1"/>
</dbReference>
<dbReference type="EMBL" id="JAPDFW010000061">
    <property type="protein sequence ID" value="KAJ5076450.1"/>
    <property type="molecule type" value="Genomic_DNA"/>
</dbReference>
<dbReference type="AlphaFoldDB" id="A0A9Q0LPS8"/>
<dbReference type="InterPro" id="IPR011333">
    <property type="entry name" value="SKP1/BTB/POZ_sf"/>
</dbReference>
<protein>
    <submittedName>
        <fullName evidence="2">Potassium channel tetramerization domain-containing</fullName>
    </submittedName>
</protein>
<dbReference type="PANTHER" id="PTHR11145">
    <property type="entry name" value="BTB/POZ DOMAIN-CONTAINING ADAPTER FOR CUL3-MEDIATED RHOA DEGRADATION PROTEIN FAMILY MEMBER"/>
    <property type="match status" value="1"/>
</dbReference>
<dbReference type="OrthoDB" id="2414723at2759"/>
<evidence type="ECO:0000313" key="2">
    <source>
        <dbReference type="EMBL" id="KAJ5076450.1"/>
    </source>
</evidence>
<dbReference type="InterPro" id="IPR000210">
    <property type="entry name" value="BTB/POZ_dom"/>
</dbReference>
<dbReference type="CDD" id="cd18316">
    <property type="entry name" value="BTB_POZ_KCTD-like"/>
    <property type="match status" value="1"/>
</dbReference>
<dbReference type="SUPFAM" id="SSF54695">
    <property type="entry name" value="POZ domain"/>
    <property type="match status" value="1"/>
</dbReference>
<dbReference type="GO" id="GO:0051260">
    <property type="term" value="P:protein homooligomerization"/>
    <property type="evidence" value="ECO:0007669"/>
    <property type="project" value="InterPro"/>
</dbReference>
<evidence type="ECO:0000313" key="3">
    <source>
        <dbReference type="Proteomes" id="UP001149090"/>
    </source>
</evidence>
<dbReference type="Gene3D" id="2.160.20.80">
    <property type="entry name" value="E3 ubiquitin-protein ligase SopA"/>
    <property type="match status" value="2"/>
</dbReference>
<evidence type="ECO:0000259" key="1">
    <source>
        <dbReference type="PROSITE" id="PS50097"/>
    </source>
</evidence>
<dbReference type="Proteomes" id="UP001149090">
    <property type="component" value="Unassembled WGS sequence"/>
</dbReference>
<dbReference type="OMA" id="ERIEDWD"/>
<keyword evidence="2" id="KW-0406">Ion transport</keyword>
<dbReference type="SMART" id="SM00225">
    <property type="entry name" value="BTB"/>
    <property type="match status" value="1"/>
</dbReference>
<feature type="domain" description="BTB" evidence="1">
    <location>
        <begin position="19"/>
        <end position="88"/>
    </location>
</feature>
<name>A0A9Q0LPS8_ANAIG</name>
<keyword evidence="2" id="KW-0813">Transport</keyword>
<gene>
    <name evidence="2" type="ORF">M0811_06450</name>
</gene>
<dbReference type="PANTHER" id="PTHR11145:SF8">
    <property type="entry name" value="RE57120P"/>
    <property type="match status" value="1"/>
</dbReference>
<proteinExistence type="predicted"/>
<dbReference type="SUPFAM" id="SSF141571">
    <property type="entry name" value="Pentapeptide repeat-like"/>
    <property type="match status" value="1"/>
</dbReference>
<keyword evidence="2" id="KW-0407">Ion channel</keyword>
<dbReference type="PROSITE" id="PS50097">
    <property type="entry name" value="BTB"/>
    <property type="match status" value="1"/>
</dbReference>